<reference evidence="2 3" key="1">
    <citation type="journal article" date="2019" name="Int. J. Syst. Evol. Microbiol.">
        <title>The Global Catalogue of Microorganisms (GCM) 10K type strain sequencing project: providing services to taxonomists for standard genome sequencing and annotation.</title>
        <authorList>
            <consortium name="The Broad Institute Genomics Platform"/>
            <consortium name="The Broad Institute Genome Sequencing Center for Infectious Disease"/>
            <person name="Wu L."/>
            <person name="Ma J."/>
        </authorList>
    </citation>
    <scope>NUCLEOTIDE SEQUENCE [LARGE SCALE GENOMIC DNA]</scope>
    <source>
        <strain evidence="2 3">DT92</strain>
    </source>
</reference>
<feature type="compositionally biased region" description="Low complexity" evidence="1">
    <location>
        <begin position="96"/>
        <end position="108"/>
    </location>
</feature>
<accession>A0ABD5XRK6</accession>
<sequence length="152" mass="16008">MNGHCGHDGVELPTLDPGVTLLDADSSLGVEPLCAVVLDRLLHESGRAFWVDAGGHVRTRTLLQLHRTAATSTGSRPRGGSPPTSTRRCSTGFRGSSPTRPSTATRPRSSSRRRWTGCTARTTSHASRHGSCSSGASRRSPGSLASGRCRSC</sequence>
<comment type="caution">
    <text evidence="2">The sequence shown here is derived from an EMBL/GenBank/DDBJ whole genome shotgun (WGS) entry which is preliminary data.</text>
</comment>
<evidence type="ECO:0000313" key="2">
    <source>
        <dbReference type="EMBL" id="MFC7137737.1"/>
    </source>
</evidence>
<dbReference type="AlphaFoldDB" id="A0ABD5XRK6"/>
<dbReference type="EMBL" id="JBHSZG010000002">
    <property type="protein sequence ID" value="MFC7137737.1"/>
    <property type="molecule type" value="Genomic_DNA"/>
</dbReference>
<gene>
    <name evidence="2" type="ORF">ACFQRB_17255</name>
</gene>
<dbReference type="Proteomes" id="UP001596368">
    <property type="component" value="Unassembled WGS sequence"/>
</dbReference>
<proteinExistence type="predicted"/>
<feature type="region of interest" description="Disordered" evidence="1">
    <location>
        <begin position="66"/>
        <end position="152"/>
    </location>
</feature>
<feature type="compositionally biased region" description="Polar residues" evidence="1">
    <location>
        <begin position="119"/>
        <end position="137"/>
    </location>
</feature>
<evidence type="ECO:0000313" key="3">
    <source>
        <dbReference type="Proteomes" id="UP001596368"/>
    </source>
</evidence>
<name>A0ABD5XRK6_9EURY</name>
<evidence type="ECO:0000256" key="1">
    <source>
        <dbReference type="SAM" id="MobiDB-lite"/>
    </source>
</evidence>
<protein>
    <submittedName>
        <fullName evidence="2">Uncharacterized protein</fullName>
    </submittedName>
</protein>
<keyword evidence="3" id="KW-1185">Reference proteome</keyword>
<organism evidence="2 3">
    <name type="scientific">Halobaculum litoreum</name>
    <dbReference type="NCBI Taxonomy" id="3031998"/>
    <lineage>
        <taxon>Archaea</taxon>
        <taxon>Methanobacteriati</taxon>
        <taxon>Methanobacteriota</taxon>
        <taxon>Stenosarchaea group</taxon>
        <taxon>Halobacteria</taxon>
        <taxon>Halobacteriales</taxon>
        <taxon>Haloferacaceae</taxon>
        <taxon>Halobaculum</taxon>
    </lineage>
</organism>